<dbReference type="EMBL" id="CAJVQA010013382">
    <property type="protein sequence ID" value="CAG8723879.1"/>
    <property type="molecule type" value="Genomic_DNA"/>
</dbReference>
<name>A0A9N9I6L4_9GLOM</name>
<evidence type="ECO:0000313" key="3">
    <source>
        <dbReference type="Proteomes" id="UP000789759"/>
    </source>
</evidence>
<dbReference type="Proteomes" id="UP000789759">
    <property type="component" value="Unassembled WGS sequence"/>
</dbReference>
<proteinExistence type="predicted"/>
<dbReference type="AlphaFoldDB" id="A0A9N9I6L4"/>
<feature type="non-terminal residue" evidence="2">
    <location>
        <position position="160"/>
    </location>
</feature>
<feature type="region of interest" description="Disordered" evidence="1">
    <location>
        <begin position="132"/>
        <end position="160"/>
    </location>
</feature>
<gene>
    <name evidence="2" type="ORF">CPELLU_LOCUS13059</name>
</gene>
<evidence type="ECO:0000313" key="2">
    <source>
        <dbReference type="EMBL" id="CAG8723879.1"/>
    </source>
</evidence>
<sequence length="160" mass="17872">IELDSKVSELERLKSEDISISVVGKDSEKNISKSRPEGKIINEVEKISIDIPTHTNNKIVPILESSKIDTKVTSKIKNMTPIRSHNITIERSEELPIIALDTNMTTSGNLFSGIYSQSKGTNVPKLTMNEQSEEAVLRVSNSSDIQKNQKKELLQNKPKE</sequence>
<dbReference type="OrthoDB" id="2444191at2759"/>
<accession>A0A9N9I6L4</accession>
<organism evidence="2 3">
    <name type="scientific">Cetraspora pellucida</name>
    <dbReference type="NCBI Taxonomy" id="1433469"/>
    <lineage>
        <taxon>Eukaryota</taxon>
        <taxon>Fungi</taxon>
        <taxon>Fungi incertae sedis</taxon>
        <taxon>Mucoromycota</taxon>
        <taxon>Glomeromycotina</taxon>
        <taxon>Glomeromycetes</taxon>
        <taxon>Diversisporales</taxon>
        <taxon>Gigasporaceae</taxon>
        <taxon>Cetraspora</taxon>
    </lineage>
</organism>
<comment type="caution">
    <text evidence="2">The sequence shown here is derived from an EMBL/GenBank/DDBJ whole genome shotgun (WGS) entry which is preliminary data.</text>
</comment>
<evidence type="ECO:0000256" key="1">
    <source>
        <dbReference type="SAM" id="MobiDB-lite"/>
    </source>
</evidence>
<keyword evidence="3" id="KW-1185">Reference proteome</keyword>
<feature type="compositionally biased region" description="Basic and acidic residues" evidence="1">
    <location>
        <begin position="147"/>
        <end position="160"/>
    </location>
</feature>
<protein>
    <submittedName>
        <fullName evidence="2">7875_t:CDS:1</fullName>
    </submittedName>
</protein>
<reference evidence="2" key="1">
    <citation type="submission" date="2021-06" db="EMBL/GenBank/DDBJ databases">
        <authorList>
            <person name="Kallberg Y."/>
            <person name="Tangrot J."/>
            <person name="Rosling A."/>
        </authorList>
    </citation>
    <scope>NUCLEOTIDE SEQUENCE</scope>
    <source>
        <strain evidence="2">FL966</strain>
    </source>
</reference>